<dbReference type="InterPro" id="IPR033719">
    <property type="entry name" value="NAGS_kin"/>
</dbReference>
<reference evidence="10 11" key="1">
    <citation type="submission" date="2016-11" db="EMBL/GenBank/DDBJ databases">
        <title>Mixed transmission modes and dynamic genome evolution in an obligate animal-bacterial symbiosis.</title>
        <authorList>
            <person name="Russell S.L."/>
            <person name="Corbett-Detig R.B."/>
            <person name="Cavanaugh C.M."/>
        </authorList>
    </citation>
    <scope>NUCLEOTIDE SEQUENCE [LARGE SCALE GENOMIC DNA]</scope>
    <source>
        <strain evidence="10">Sveles-Q1</strain>
    </source>
</reference>
<dbReference type="CDD" id="cd04301">
    <property type="entry name" value="NAT_SF"/>
    <property type="match status" value="1"/>
</dbReference>
<dbReference type="Proteomes" id="UP000191110">
    <property type="component" value="Unassembled WGS sequence"/>
</dbReference>
<dbReference type="PANTHER" id="PTHR30602">
    <property type="entry name" value="AMINO-ACID ACETYLTRANSFERASE"/>
    <property type="match status" value="1"/>
</dbReference>
<evidence type="ECO:0000256" key="4">
    <source>
        <dbReference type="ARBA" id="ARBA00022605"/>
    </source>
</evidence>
<dbReference type="CDD" id="cd04237">
    <property type="entry name" value="AAK_NAGS-ABP"/>
    <property type="match status" value="1"/>
</dbReference>
<evidence type="ECO:0000259" key="9">
    <source>
        <dbReference type="PROSITE" id="PS51186"/>
    </source>
</evidence>
<comment type="catalytic activity">
    <reaction evidence="7 8">
        <text>L-glutamate + acetyl-CoA = N-acetyl-L-glutamate + CoA + H(+)</text>
        <dbReference type="Rhea" id="RHEA:24292"/>
        <dbReference type="ChEBI" id="CHEBI:15378"/>
        <dbReference type="ChEBI" id="CHEBI:29985"/>
        <dbReference type="ChEBI" id="CHEBI:44337"/>
        <dbReference type="ChEBI" id="CHEBI:57287"/>
        <dbReference type="ChEBI" id="CHEBI:57288"/>
        <dbReference type="EC" id="2.3.1.1"/>
    </reaction>
</comment>
<evidence type="ECO:0000256" key="5">
    <source>
        <dbReference type="ARBA" id="ARBA00022679"/>
    </source>
</evidence>
<dbReference type="GO" id="GO:0004042">
    <property type="term" value="F:L-glutamate N-acetyltransferase activity"/>
    <property type="evidence" value="ECO:0007669"/>
    <property type="project" value="UniProtKB-UniRule"/>
</dbReference>
<dbReference type="GO" id="GO:0006526">
    <property type="term" value="P:L-arginine biosynthetic process"/>
    <property type="evidence" value="ECO:0007669"/>
    <property type="project" value="UniProtKB-UniRule"/>
</dbReference>
<comment type="pathway">
    <text evidence="1 8">Amino-acid biosynthesis; L-arginine biosynthesis; N(2)-acetyl-L-ornithine from L-glutamate: step 1/4.</text>
</comment>
<evidence type="ECO:0000256" key="6">
    <source>
        <dbReference type="ARBA" id="ARBA00023315"/>
    </source>
</evidence>
<dbReference type="Gene3D" id="3.40.1160.10">
    <property type="entry name" value="Acetylglutamate kinase-like"/>
    <property type="match status" value="1"/>
</dbReference>
<dbReference type="PROSITE" id="PS51186">
    <property type="entry name" value="GNAT"/>
    <property type="match status" value="1"/>
</dbReference>
<keyword evidence="4 8" id="KW-0028">Amino-acid biosynthesis</keyword>
<dbReference type="EMBL" id="MPRL01000082">
    <property type="protein sequence ID" value="OOZ38553.1"/>
    <property type="molecule type" value="Genomic_DNA"/>
</dbReference>
<dbReference type="GO" id="GO:0005737">
    <property type="term" value="C:cytoplasm"/>
    <property type="evidence" value="ECO:0007669"/>
    <property type="project" value="UniProtKB-SubCell"/>
</dbReference>
<dbReference type="InterPro" id="IPR000182">
    <property type="entry name" value="GNAT_dom"/>
</dbReference>
<evidence type="ECO:0000256" key="1">
    <source>
        <dbReference type="ARBA" id="ARBA00004925"/>
    </source>
</evidence>
<dbReference type="Pfam" id="PF00696">
    <property type="entry name" value="AA_kinase"/>
    <property type="match status" value="1"/>
</dbReference>
<dbReference type="UniPathway" id="UPA00068">
    <property type="reaction ID" value="UER00106"/>
</dbReference>
<evidence type="ECO:0000256" key="3">
    <source>
        <dbReference type="ARBA" id="ARBA00022571"/>
    </source>
</evidence>
<protein>
    <recommendedName>
        <fullName evidence="8">Amino-acid acetyltransferase</fullName>
        <ecNumber evidence="8">2.3.1.1</ecNumber>
    </recommendedName>
    <alternativeName>
        <fullName evidence="8">N-acetylglutamate synthase</fullName>
        <shortName evidence="8">AGS</shortName>
        <shortName evidence="8">NAGS</shortName>
    </alternativeName>
</protein>
<feature type="domain" description="N-acetyltransferase" evidence="9">
    <location>
        <begin position="292"/>
        <end position="439"/>
    </location>
</feature>
<dbReference type="InterPro" id="IPR001048">
    <property type="entry name" value="Asp/Glu/Uridylate_kinase"/>
</dbReference>
<dbReference type="RefSeq" id="WP_078484922.1">
    <property type="nucleotide sequence ID" value="NZ_MPRL01000082.1"/>
</dbReference>
<dbReference type="InterPro" id="IPR016181">
    <property type="entry name" value="Acyl_CoA_acyltransferase"/>
</dbReference>
<dbReference type="SUPFAM" id="SSF53633">
    <property type="entry name" value="Carbamate kinase-like"/>
    <property type="match status" value="1"/>
</dbReference>
<keyword evidence="5 8" id="KW-0808">Transferase</keyword>
<sequence>MTTDSNNFIDSFRSSSPYINAHRGKTFVILFGGEAVADATLPTLIHDIALLNSLGIRLVLVHGARPQIEQRLKARNAEIRYENGLRITDDDALECVKEAAGTLRMEIEALLSMGLANTPMAGARLRVASGNFVTARPLGIYNGIDYCHTGEVRRVDTDGLRQRLSDSSVVLLSPIGYSPTGEIFNITAEEIATSVAIELEADKLIILSEERTLRDSRRKPIQQLGPSAAHDLLGGRRKLPADTRTHLESAMLACRGGVKRTHIIERSLDGALLQELYTRDGVGTLITAENYEQTRPATIDDVGGILELIEPLEEEGVLVRRSRDRLETEIDHFSVVVRDSTIIGCAALYPYRKEGFGELACLATHPAYRNAGRGDELLLQIEQRARTMGLDKLFVLTTRTAHWFRERGFAHADIKALPLKRRGLYNYQRNSKIFIKELDDRGCQTYRTTQEQRQPRSAQE</sequence>
<dbReference type="InterPro" id="IPR010167">
    <property type="entry name" value="NH2A_AcTrfase"/>
</dbReference>
<comment type="caution">
    <text evidence="10">The sequence shown here is derived from an EMBL/GenBank/DDBJ whole genome shotgun (WGS) entry which is preliminary data.</text>
</comment>
<evidence type="ECO:0000313" key="11">
    <source>
        <dbReference type="Proteomes" id="UP000191110"/>
    </source>
</evidence>
<accession>A0A1T2L0C0</accession>
<comment type="subcellular location">
    <subcellularLocation>
        <location evidence="8">Cytoplasm</location>
    </subcellularLocation>
</comment>
<dbReference type="NCBIfam" id="NF003641">
    <property type="entry name" value="PRK05279.1"/>
    <property type="match status" value="1"/>
</dbReference>
<dbReference type="InterPro" id="IPR036393">
    <property type="entry name" value="AceGlu_kinase-like_sf"/>
</dbReference>
<evidence type="ECO:0000256" key="8">
    <source>
        <dbReference type="HAMAP-Rule" id="MF_01105"/>
    </source>
</evidence>
<dbReference type="Gene3D" id="3.40.630.30">
    <property type="match status" value="1"/>
</dbReference>
<keyword evidence="11" id="KW-1185">Reference proteome</keyword>
<dbReference type="EC" id="2.3.1.1" evidence="8"/>
<evidence type="ECO:0000256" key="2">
    <source>
        <dbReference type="ARBA" id="ARBA00009145"/>
    </source>
</evidence>
<evidence type="ECO:0000256" key="7">
    <source>
        <dbReference type="ARBA" id="ARBA00048372"/>
    </source>
</evidence>
<dbReference type="PANTHER" id="PTHR30602:SF12">
    <property type="entry name" value="AMINO-ACID ACETYLTRANSFERASE NAGS1, CHLOROPLASTIC-RELATED"/>
    <property type="match status" value="1"/>
</dbReference>
<proteinExistence type="inferred from homology"/>
<gene>
    <name evidence="8" type="primary">argA</name>
    <name evidence="10" type="ORF">BOW53_15105</name>
</gene>
<comment type="miscellaneous">
    <text evidence="8">In bacteria which possess the bifunctional enzyme ornithine acetyltransferase/N-acetylglutamate synthase (ArgJ), ArgA fulfills an anaplerotic role.</text>
</comment>
<comment type="similarity">
    <text evidence="2 8">Belongs to the acetyltransferase family. ArgA subfamily.</text>
</comment>
<evidence type="ECO:0000313" key="10">
    <source>
        <dbReference type="EMBL" id="OOZ38553.1"/>
    </source>
</evidence>
<dbReference type="PIRSF" id="PIRSF000423">
    <property type="entry name" value="ArgA"/>
    <property type="match status" value="1"/>
</dbReference>
<dbReference type="NCBIfam" id="TIGR01890">
    <property type="entry name" value="N-Ac-Glu-synth"/>
    <property type="match status" value="1"/>
</dbReference>
<dbReference type="HAMAP" id="MF_01105">
    <property type="entry name" value="N_acetyl_glu_synth"/>
    <property type="match status" value="1"/>
</dbReference>
<name>A0A1T2L0C0_9GAMM</name>
<keyword evidence="8" id="KW-0963">Cytoplasm</keyword>
<dbReference type="SUPFAM" id="SSF55729">
    <property type="entry name" value="Acyl-CoA N-acyltransferases (Nat)"/>
    <property type="match status" value="1"/>
</dbReference>
<organism evidence="10 11">
    <name type="scientific">Solemya pervernicosa gill symbiont</name>
    <dbReference type="NCBI Taxonomy" id="642797"/>
    <lineage>
        <taxon>Bacteria</taxon>
        <taxon>Pseudomonadati</taxon>
        <taxon>Pseudomonadota</taxon>
        <taxon>Gammaproteobacteria</taxon>
        <taxon>sulfur-oxidizing symbionts</taxon>
    </lineage>
</organism>
<keyword evidence="3 8" id="KW-0055">Arginine biosynthesis</keyword>
<dbReference type="Pfam" id="PF00583">
    <property type="entry name" value="Acetyltransf_1"/>
    <property type="match status" value="1"/>
</dbReference>
<dbReference type="AlphaFoldDB" id="A0A1T2L0C0"/>
<keyword evidence="6 8" id="KW-0012">Acyltransferase</keyword>
<dbReference type="OrthoDB" id="9802238at2"/>